<comment type="caution">
    <text evidence="2">The sequence shown here is derived from an EMBL/GenBank/DDBJ whole genome shotgun (WGS) entry which is preliminary data.</text>
</comment>
<reference evidence="2 3" key="1">
    <citation type="submission" date="2019-04" db="EMBL/GenBank/DDBJ databases">
        <title>Microbes associate with the intestines of laboratory mice.</title>
        <authorList>
            <person name="Navarre W."/>
            <person name="Wong E."/>
            <person name="Huang K.C."/>
            <person name="Tropini C."/>
            <person name="Ng K."/>
            <person name="Yu B."/>
        </authorList>
    </citation>
    <scope>NUCLEOTIDE SEQUENCE [LARGE SCALE GENOMIC DNA]</scope>
    <source>
        <strain evidence="2 3">NM83_B4-11</strain>
    </source>
</reference>
<evidence type="ECO:0000313" key="2">
    <source>
        <dbReference type="EMBL" id="THG39281.1"/>
    </source>
</evidence>
<dbReference type="Pfam" id="PF12277">
    <property type="entry name" value="DUF3618"/>
    <property type="match status" value="1"/>
</dbReference>
<name>A0ABY2QHN3_9SPHN</name>
<sequence>MGGDLLRCGRCIGARSAHRHAGGNHPHAGDRHRPGLGHCGGCCGRAGDRHDPRSDGQGAIVEEGRLLSSDPQALSVTLAEQRAAAARQRLSQTASTLQARLHPKVVARDAVENLQETGGRALRNGVATARANPEALVWAATLAIGWLARDRIAGLFGRRRKRKHDRETPAQLARSIPGDWPEAAERNNI</sequence>
<dbReference type="InterPro" id="IPR022062">
    <property type="entry name" value="DUF3618"/>
</dbReference>
<proteinExistence type="predicted"/>
<evidence type="ECO:0000256" key="1">
    <source>
        <dbReference type="SAM" id="MobiDB-lite"/>
    </source>
</evidence>
<feature type="region of interest" description="Disordered" evidence="1">
    <location>
        <begin position="159"/>
        <end position="189"/>
    </location>
</feature>
<organism evidence="2 3">
    <name type="scientific">Sphingomonas olei</name>
    <dbReference type="NCBI Taxonomy" id="1886787"/>
    <lineage>
        <taxon>Bacteria</taxon>
        <taxon>Pseudomonadati</taxon>
        <taxon>Pseudomonadota</taxon>
        <taxon>Alphaproteobacteria</taxon>
        <taxon>Sphingomonadales</taxon>
        <taxon>Sphingomonadaceae</taxon>
        <taxon>Sphingomonas</taxon>
    </lineage>
</organism>
<keyword evidence="3" id="KW-1185">Reference proteome</keyword>
<gene>
    <name evidence="2" type="ORF">E5988_11295</name>
</gene>
<dbReference type="EMBL" id="SSTI01000008">
    <property type="protein sequence ID" value="THG39281.1"/>
    <property type="molecule type" value="Genomic_DNA"/>
</dbReference>
<protein>
    <submittedName>
        <fullName evidence="2">DUF3618 domain-containing protein</fullName>
    </submittedName>
</protein>
<dbReference type="Proteomes" id="UP000308038">
    <property type="component" value="Unassembled WGS sequence"/>
</dbReference>
<evidence type="ECO:0000313" key="3">
    <source>
        <dbReference type="Proteomes" id="UP000308038"/>
    </source>
</evidence>
<accession>A0ABY2QHN3</accession>